<evidence type="ECO:0000313" key="2">
    <source>
        <dbReference type="Proteomes" id="UP000037326"/>
    </source>
</evidence>
<accession>A0A0K9F1T8</accession>
<evidence type="ECO:0000313" key="1">
    <source>
        <dbReference type="EMBL" id="KMY28207.1"/>
    </source>
</evidence>
<gene>
    <name evidence="1" type="ORF">ACZ11_23510</name>
</gene>
<protein>
    <submittedName>
        <fullName evidence="1">Uncharacterized protein</fullName>
    </submittedName>
</protein>
<reference evidence="2" key="1">
    <citation type="submission" date="2015-07" db="EMBL/GenBank/DDBJ databases">
        <authorList>
            <consortium name="Consortium for Microbial Forensics and Genomics (microFORGE)"/>
            <person name="Knight B.M."/>
            <person name="Roberts D.P."/>
            <person name="Lin D."/>
            <person name="Hari K."/>
            <person name="Fletcher J."/>
            <person name="Melcher U."/>
            <person name="Blagden T."/>
            <person name="Winegar R.A."/>
        </authorList>
    </citation>
    <scope>NUCLEOTIDE SEQUENCE [LARGE SCALE GENOMIC DNA]</scope>
    <source>
        <strain evidence="2">DSM 23493</strain>
    </source>
</reference>
<dbReference type="EMBL" id="LFXJ01000013">
    <property type="protein sequence ID" value="KMY28207.1"/>
    <property type="molecule type" value="Genomic_DNA"/>
</dbReference>
<sequence length="72" mass="8428">MSDKTRKLVDKFQKLGDKMRKLVDKFQKLGDKTKKLGVILLKRMSCHPLVWPESHTLISLLRLFPPKKHCAQ</sequence>
<dbReference type="PATRIC" id="fig|582475.4.peg.4662"/>
<comment type="caution">
    <text evidence="1">The sequence shown here is derived from an EMBL/GenBank/DDBJ whole genome shotgun (WGS) entry which is preliminary data.</text>
</comment>
<dbReference type="AlphaFoldDB" id="A0A0K9F1T8"/>
<organism evidence="1 2">
    <name type="scientific">Lysinibacillus xylanilyticus</name>
    <dbReference type="NCBI Taxonomy" id="582475"/>
    <lineage>
        <taxon>Bacteria</taxon>
        <taxon>Bacillati</taxon>
        <taxon>Bacillota</taxon>
        <taxon>Bacilli</taxon>
        <taxon>Bacillales</taxon>
        <taxon>Bacillaceae</taxon>
        <taxon>Lysinibacillus</taxon>
    </lineage>
</organism>
<proteinExistence type="predicted"/>
<dbReference type="Proteomes" id="UP000037326">
    <property type="component" value="Unassembled WGS sequence"/>
</dbReference>
<name>A0A0K9F1T8_9BACI</name>